<keyword evidence="7" id="KW-0031">Aminopeptidase</keyword>
<dbReference type="InterPro" id="IPR036005">
    <property type="entry name" value="Creatinase/aminopeptidase-like"/>
</dbReference>
<dbReference type="GO" id="GO:0006508">
    <property type="term" value="P:proteolysis"/>
    <property type="evidence" value="ECO:0007669"/>
    <property type="project" value="TreeGrafter"/>
</dbReference>
<feature type="domain" description="Peptidase M24" evidence="6">
    <location>
        <begin position="2"/>
        <end position="62"/>
    </location>
</feature>
<dbReference type="GO" id="GO:0004177">
    <property type="term" value="F:aminopeptidase activity"/>
    <property type="evidence" value="ECO:0007669"/>
    <property type="project" value="UniProtKB-KW"/>
</dbReference>
<dbReference type="EMBL" id="MLJW01000825">
    <property type="protein sequence ID" value="OIQ82255.1"/>
    <property type="molecule type" value="Genomic_DNA"/>
</dbReference>
<dbReference type="InterPro" id="IPR052433">
    <property type="entry name" value="X-Pro_dipept-like"/>
</dbReference>
<comment type="caution">
    <text evidence="7">The sequence shown here is derived from an EMBL/GenBank/DDBJ whole genome shotgun (WGS) entry which is preliminary data.</text>
</comment>
<evidence type="ECO:0000259" key="6">
    <source>
        <dbReference type="Pfam" id="PF00557"/>
    </source>
</evidence>
<dbReference type="GO" id="GO:0046872">
    <property type="term" value="F:metal ion binding"/>
    <property type="evidence" value="ECO:0007669"/>
    <property type="project" value="UniProtKB-KW"/>
</dbReference>
<comment type="cofactor">
    <cofactor evidence="1">
        <name>Mn(2+)</name>
        <dbReference type="ChEBI" id="CHEBI:29035"/>
    </cofactor>
</comment>
<dbReference type="GO" id="GO:0005829">
    <property type="term" value="C:cytosol"/>
    <property type="evidence" value="ECO:0007669"/>
    <property type="project" value="TreeGrafter"/>
</dbReference>
<keyword evidence="5" id="KW-0464">Manganese</keyword>
<keyword evidence="7" id="KW-0645">Protease</keyword>
<evidence type="ECO:0000256" key="4">
    <source>
        <dbReference type="ARBA" id="ARBA00022801"/>
    </source>
</evidence>
<proteinExistence type="inferred from homology"/>
<comment type="similarity">
    <text evidence="2">Belongs to the peptidase M24B family.</text>
</comment>
<protein>
    <submittedName>
        <fullName evidence="7">Xaa-Pro aminopeptidase 1</fullName>
        <ecNumber evidence="7">3.4.11.9</ecNumber>
    </submittedName>
</protein>
<keyword evidence="4 7" id="KW-0378">Hydrolase</keyword>
<dbReference type="PANTHER" id="PTHR43226">
    <property type="entry name" value="XAA-PRO AMINOPEPTIDASE 3"/>
    <property type="match status" value="1"/>
</dbReference>
<evidence type="ECO:0000256" key="2">
    <source>
        <dbReference type="ARBA" id="ARBA00008766"/>
    </source>
</evidence>
<gene>
    <name evidence="7" type="primary">pepPI_1</name>
    <name evidence="7" type="ORF">GALL_359720</name>
</gene>
<dbReference type="Pfam" id="PF00557">
    <property type="entry name" value="Peptidase_M24"/>
    <property type="match status" value="1"/>
</dbReference>
<evidence type="ECO:0000256" key="1">
    <source>
        <dbReference type="ARBA" id="ARBA00001936"/>
    </source>
</evidence>
<evidence type="ECO:0000313" key="7">
    <source>
        <dbReference type="EMBL" id="OIQ82255.1"/>
    </source>
</evidence>
<evidence type="ECO:0000256" key="3">
    <source>
        <dbReference type="ARBA" id="ARBA00022723"/>
    </source>
</evidence>
<dbReference type="AlphaFoldDB" id="A0A1J5QQV2"/>
<organism evidence="7">
    <name type="scientific">mine drainage metagenome</name>
    <dbReference type="NCBI Taxonomy" id="410659"/>
    <lineage>
        <taxon>unclassified sequences</taxon>
        <taxon>metagenomes</taxon>
        <taxon>ecological metagenomes</taxon>
    </lineage>
</organism>
<keyword evidence="3" id="KW-0479">Metal-binding</keyword>
<evidence type="ECO:0000256" key="5">
    <source>
        <dbReference type="ARBA" id="ARBA00023211"/>
    </source>
</evidence>
<dbReference type="Gene3D" id="3.90.230.10">
    <property type="entry name" value="Creatinase/methionine aminopeptidase superfamily"/>
    <property type="match status" value="1"/>
</dbReference>
<sequence length="89" mass="10029">MLGLDVHDCAQARSDQYLDGVLEVGNVLTVEPGLYLQLDDLLLPEELRGIGIRIEDDVVVTEDGCRLLTEKLPRHPDEIERWMANLLGF</sequence>
<reference evidence="7" key="1">
    <citation type="submission" date="2016-10" db="EMBL/GenBank/DDBJ databases">
        <title>Sequence of Gallionella enrichment culture.</title>
        <authorList>
            <person name="Poehlein A."/>
            <person name="Muehling M."/>
            <person name="Daniel R."/>
        </authorList>
    </citation>
    <scope>NUCLEOTIDE SEQUENCE</scope>
</reference>
<accession>A0A1J5QQV2</accession>
<dbReference type="EC" id="3.4.11.9" evidence="7"/>
<name>A0A1J5QQV2_9ZZZZ</name>
<dbReference type="SUPFAM" id="SSF55920">
    <property type="entry name" value="Creatinase/aminopeptidase"/>
    <property type="match status" value="1"/>
</dbReference>
<dbReference type="InterPro" id="IPR000994">
    <property type="entry name" value="Pept_M24"/>
</dbReference>
<dbReference type="PANTHER" id="PTHR43226:SF4">
    <property type="entry name" value="XAA-PRO AMINOPEPTIDASE 3"/>
    <property type="match status" value="1"/>
</dbReference>